<dbReference type="InParanoid" id="A0A2P5IAC2"/>
<name>A0A2P5IAC2_DIAHE</name>
<evidence type="ECO:0000256" key="10">
    <source>
        <dbReference type="PROSITE-ProRule" id="PRU10141"/>
    </source>
</evidence>
<keyword evidence="6" id="KW-0418">Kinase</keyword>
<keyword evidence="4" id="KW-0808">Transferase</keyword>
<keyword evidence="5 10" id="KW-0547">Nucleotide-binding</keyword>
<feature type="domain" description="Protein kinase" evidence="11">
    <location>
        <begin position="138"/>
        <end position="509"/>
    </location>
</feature>
<reference evidence="12" key="1">
    <citation type="submission" date="2017-09" db="EMBL/GenBank/DDBJ databases">
        <title>Polyketide synthases of a Diaporthe helianthi virulent isolate.</title>
        <authorList>
            <person name="Baroncelli R."/>
        </authorList>
    </citation>
    <scope>NUCLEOTIDE SEQUENCE [LARGE SCALE GENOMIC DNA]</scope>
    <source>
        <strain evidence="12">7/96</strain>
    </source>
</reference>
<accession>A0A2P5IAC2</accession>
<gene>
    <name evidence="12" type="ORF">DHEL01_v202148</name>
</gene>
<dbReference type="GO" id="GO:0004674">
    <property type="term" value="F:protein serine/threonine kinase activity"/>
    <property type="evidence" value="ECO:0007669"/>
    <property type="project" value="UniProtKB-KW"/>
</dbReference>
<protein>
    <recommendedName>
        <fullName evidence="2">non-specific serine/threonine protein kinase</fullName>
        <ecNumber evidence="2">2.7.11.1</ecNumber>
    </recommendedName>
</protein>
<sequence length="944" mass="105945">MATAPAPASRRVQTPRAYSVDPGVDAYWRDFRRRRLVTNNYYAYHRAGRTVSLAATAPWDRVNDQPSLRLVDEGTKRVPQSWDEIYADLNIPALQATQRRNRLRVGQERGPPSAQQQLKNRQSALTMRSLLRSMGCNVRLLRILGEGSNGVAALFDIFDQTTGTRKRFVVKGAIPPATLTNEKAVHDYLLRAQHIVRRYRLCGELLPPTTNAGLHRLRLLDQDPGILFLEFMQHGDMWSLIAKCVREGVKVPNRQLLRIFNCLARACIAMEFPPRRRFGYRGREDWSMNEYEARIYLEETIPRAPDDTRGFGLVHFDLDPQNVFVGDYDMGKHRFGPYFKVGDFGTAARNSSNVFKDPPEAIWRRRFGKLLYHLPEQFHQEWDYVDVLPQQENPRPRIAGNYGPASNVWHIGMCLHDMITHHLPPYPPGAVGPLNHPDLENGGGYYFTQDTPWVTDAWNNRVRPFYTHGSRLLSQDINIVLKAIIVRCLADQPADRPTLDELQRYVERFERLPQMRQPDDWFRTMYSTPMDPSTHPFDPDVDPNLAAFAQGVGSFRNVVGTASGTLITTEDPLQLADGTPDPDIAALSLTAVDPAAPLDFDPTQPVGNASFFTRLAARMNSLAGSISQSIQSVTSISQSSQPVEGTRLPTDLLLSNHNPAGDVDVGLGGDQINTSQPDVMIGSAMTESLRNLSLSRSERTSPSIVSYIGSSAPGPFDPNSQPGGMPLGSRFIEAYPLVYTINGIAPPPPGLFPGRMSPDPLPLPPGTMYPAGLFPIRITDVDESQGEVPNSLNKVENYNLNIKVCDVKQKQVTQIATNFNNALDFTSTDALVNIGRSTNLGFKIEETVSERHKLAEARQVMLKRVDHELQVLAEQRNFVDDLTNDLAAQIVPGIINELYELYETALVAVARWSEDLNFLHARRDRVGQDICRWQERPSNLNYHE</sequence>
<evidence type="ECO:0000256" key="7">
    <source>
        <dbReference type="ARBA" id="ARBA00022840"/>
    </source>
</evidence>
<dbReference type="InterPro" id="IPR000719">
    <property type="entry name" value="Prot_kinase_dom"/>
</dbReference>
<keyword evidence="3" id="KW-0723">Serine/threonine-protein kinase</keyword>
<organism evidence="12 13">
    <name type="scientific">Diaporthe helianthi</name>
    <dbReference type="NCBI Taxonomy" id="158607"/>
    <lineage>
        <taxon>Eukaryota</taxon>
        <taxon>Fungi</taxon>
        <taxon>Dikarya</taxon>
        <taxon>Ascomycota</taxon>
        <taxon>Pezizomycotina</taxon>
        <taxon>Sordariomycetes</taxon>
        <taxon>Sordariomycetidae</taxon>
        <taxon>Diaporthales</taxon>
        <taxon>Diaporthaceae</taxon>
        <taxon>Diaporthe</taxon>
    </lineage>
</organism>
<dbReference type="EMBL" id="MAVT02000113">
    <property type="protein sequence ID" value="POS79444.1"/>
    <property type="molecule type" value="Genomic_DNA"/>
</dbReference>
<evidence type="ECO:0000313" key="13">
    <source>
        <dbReference type="Proteomes" id="UP000094444"/>
    </source>
</evidence>
<evidence type="ECO:0000313" key="12">
    <source>
        <dbReference type="EMBL" id="POS79444.1"/>
    </source>
</evidence>
<evidence type="ECO:0000256" key="6">
    <source>
        <dbReference type="ARBA" id="ARBA00022777"/>
    </source>
</evidence>
<dbReference type="InterPro" id="IPR017441">
    <property type="entry name" value="Protein_kinase_ATP_BS"/>
</dbReference>
<dbReference type="PANTHER" id="PTHR43671:SF98">
    <property type="entry name" value="SERINE_THREONINE-PROTEIN KINASE NEK11"/>
    <property type="match status" value="1"/>
</dbReference>
<dbReference type="InterPro" id="IPR011009">
    <property type="entry name" value="Kinase-like_dom_sf"/>
</dbReference>
<evidence type="ECO:0000259" key="11">
    <source>
        <dbReference type="PROSITE" id="PS50011"/>
    </source>
</evidence>
<dbReference type="Gene3D" id="1.10.510.10">
    <property type="entry name" value="Transferase(Phosphotransferase) domain 1"/>
    <property type="match status" value="1"/>
</dbReference>
<dbReference type="EC" id="2.7.11.1" evidence="2"/>
<dbReference type="AlphaFoldDB" id="A0A2P5IAC2"/>
<evidence type="ECO:0000256" key="3">
    <source>
        <dbReference type="ARBA" id="ARBA00022527"/>
    </source>
</evidence>
<comment type="catalytic activity">
    <reaction evidence="9">
        <text>L-seryl-[protein] + ATP = O-phospho-L-seryl-[protein] + ADP + H(+)</text>
        <dbReference type="Rhea" id="RHEA:17989"/>
        <dbReference type="Rhea" id="RHEA-COMP:9863"/>
        <dbReference type="Rhea" id="RHEA-COMP:11604"/>
        <dbReference type="ChEBI" id="CHEBI:15378"/>
        <dbReference type="ChEBI" id="CHEBI:29999"/>
        <dbReference type="ChEBI" id="CHEBI:30616"/>
        <dbReference type="ChEBI" id="CHEBI:83421"/>
        <dbReference type="ChEBI" id="CHEBI:456216"/>
        <dbReference type="EC" id="2.7.11.1"/>
    </reaction>
</comment>
<evidence type="ECO:0000256" key="1">
    <source>
        <dbReference type="ARBA" id="ARBA00010886"/>
    </source>
</evidence>
<keyword evidence="13" id="KW-1185">Reference proteome</keyword>
<dbReference type="OrthoDB" id="5226631at2759"/>
<evidence type="ECO:0000256" key="5">
    <source>
        <dbReference type="ARBA" id="ARBA00022741"/>
    </source>
</evidence>
<dbReference type="SMART" id="SM00220">
    <property type="entry name" value="S_TKc"/>
    <property type="match status" value="1"/>
</dbReference>
<comment type="similarity">
    <text evidence="1">Belongs to the protein kinase superfamily. NEK Ser/Thr protein kinase family. NIMA subfamily.</text>
</comment>
<proteinExistence type="inferred from homology"/>
<dbReference type="PROSITE" id="PS00107">
    <property type="entry name" value="PROTEIN_KINASE_ATP"/>
    <property type="match status" value="1"/>
</dbReference>
<evidence type="ECO:0000256" key="4">
    <source>
        <dbReference type="ARBA" id="ARBA00022679"/>
    </source>
</evidence>
<keyword evidence="7 10" id="KW-0067">ATP-binding</keyword>
<feature type="binding site" evidence="10">
    <location>
        <position position="171"/>
    </location>
    <ligand>
        <name>ATP</name>
        <dbReference type="ChEBI" id="CHEBI:30616"/>
    </ligand>
</feature>
<dbReference type="PANTHER" id="PTHR43671">
    <property type="entry name" value="SERINE/THREONINE-PROTEIN KINASE NEK"/>
    <property type="match status" value="1"/>
</dbReference>
<comment type="catalytic activity">
    <reaction evidence="8">
        <text>L-threonyl-[protein] + ATP = O-phospho-L-threonyl-[protein] + ADP + H(+)</text>
        <dbReference type="Rhea" id="RHEA:46608"/>
        <dbReference type="Rhea" id="RHEA-COMP:11060"/>
        <dbReference type="Rhea" id="RHEA-COMP:11605"/>
        <dbReference type="ChEBI" id="CHEBI:15378"/>
        <dbReference type="ChEBI" id="CHEBI:30013"/>
        <dbReference type="ChEBI" id="CHEBI:30616"/>
        <dbReference type="ChEBI" id="CHEBI:61977"/>
        <dbReference type="ChEBI" id="CHEBI:456216"/>
        <dbReference type="EC" id="2.7.11.1"/>
    </reaction>
</comment>
<dbReference type="PROSITE" id="PS50011">
    <property type="entry name" value="PROTEIN_KINASE_DOM"/>
    <property type="match status" value="1"/>
</dbReference>
<dbReference type="SUPFAM" id="SSF56112">
    <property type="entry name" value="Protein kinase-like (PK-like)"/>
    <property type="match status" value="1"/>
</dbReference>
<comment type="caution">
    <text evidence="12">The sequence shown here is derived from an EMBL/GenBank/DDBJ whole genome shotgun (WGS) entry which is preliminary data.</text>
</comment>
<dbReference type="GO" id="GO:0005524">
    <property type="term" value="F:ATP binding"/>
    <property type="evidence" value="ECO:0007669"/>
    <property type="project" value="UniProtKB-UniRule"/>
</dbReference>
<dbReference type="Proteomes" id="UP000094444">
    <property type="component" value="Unassembled WGS sequence"/>
</dbReference>
<dbReference type="STRING" id="158607.A0A2P5IAC2"/>
<evidence type="ECO:0000256" key="8">
    <source>
        <dbReference type="ARBA" id="ARBA00047899"/>
    </source>
</evidence>
<dbReference type="InterPro" id="IPR050660">
    <property type="entry name" value="NEK_Ser/Thr_kinase"/>
</dbReference>
<evidence type="ECO:0000256" key="2">
    <source>
        <dbReference type="ARBA" id="ARBA00012513"/>
    </source>
</evidence>
<evidence type="ECO:0000256" key="9">
    <source>
        <dbReference type="ARBA" id="ARBA00048679"/>
    </source>
</evidence>